<comment type="caution">
    <text evidence="1">The sequence shown here is derived from an EMBL/GenBank/DDBJ whole genome shotgun (WGS) entry which is preliminary data.</text>
</comment>
<name>A0ACB7SGJ4_HYAAI</name>
<dbReference type="Proteomes" id="UP000821845">
    <property type="component" value="Chromosome 4"/>
</dbReference>
<evidence type="ECO:0000313" key="2">
    <source>
        <dbReference type="Proteomes" id="UP000821845"/>
    </source>
</evidence>
<accession>A0ACB7SGJ4</accession>
<evidence type="ECO:0000313" key="1">
    <source>
        <dbReference type="EMBL" id="KAH6934307.1"/>
    </source>
</evidence>
<gene>
    <name evidence="1" type="ORF">HPB50_022899</name>
</gene>
<protein>
    <submittedName>
        <fullName evidence="1">Uncharacterized protein</fullName>
    </submittedName>
</protein>
<sequence>MRTCCGCVKGVRRLSGEPHKARQLSSLHRAIRIAGWMAFSQDKPVTTRTEDGDRLGGRNAKERCITQPYLLRQITVFGDNVRTDHDGTPSRGAANSRSDEALCTAPLRETPNLSDADRCHHLSVDFQRPSPRPSPTSPRSNGVAFTDENEHESIVNRNGMHHRINEKEAKKHNDRSHEVDDHGAELNNGHVGEFGHYKKNRRKSSESQHQGRRVHRCNSDCSHCFPLHLNHHHSQQHKREVRTAKALLSIVLFFMICWFPLYTLNCVKAFCVGCETPHWVFDVLIILSHANSALNPFLYAYRMSDFRNAFKRLLKCKAPAPLAEVLLFYRNAAATPPVHRASEREPCQRLTVGEASTPVL</sequence>
<proteinExistence type="predicted"/>
<dbReference type="EMBL" id="CM023484">
    <property type="protein sequence ID" value="KAH6934307.1"/>
    <property type="molecule type" value="Genomic_DNA"/>
</dbReference>
<organism evidence="1 2">
    <name type="scientific">Hyalomma asiaticum</name>
    <name type="common">Tick</name>
    <dbReference type="NCBI Taxonomy" id="266040"/>
    <lineage>
        <taxon>Eukaryota</taxon>
        <taxon>Metazoa</taxon>
        <taxon>Ecdysozoa</taxon>
        <taxon>Arthropoda</taxon>
        <taxon>Chelicerata</taxon>
        <taxon>Arachnida</taxon>
        <taxon>Acari</taxon>
        <taxon>Parasitiformes</taxon>
        <taxon>Ixodida</taxon>
        <taxon>Ixodoidea</taxon>
        <taxon>Ixodidae</taxon>
        <taxon>Hyalomminae</taxon>
        <taxon>Hyalomma</taxon>
    </lineage>
</organism>
<reference evidence="1" key="1">
    <citation type="submission" date="2020-05" db="EMBL/GenBank/DDBJ databases">
        <title>Large-scale comparative analyses of tick genomes elucidate their genetic diversity and vector capacities.</title>
        <authorList>
            <person name="Jia N."/>
            <person name="Wang J."/>
            <person name="Shi W."/>
            <person name="Du L."/>
            <person name="Sun Y."/>
            <person name="Zhan W."/>
            <person name="Jiang J."/>
            <person name="Wang Q."/>
            <person name="Zhang B."/>
            <person name="Ji P."/>
            <person name="Sakyi L.B."/>
            <person name="Cui X."/>
            <person name="Yuan T."/>
            <person name="Jiang B."/>
            <person name="Yang W."/>
            <person name="Lam T.T.-Y."/>
            <person name="Chang Q."/>
            <person name="Ding S."/>
            <person name="Wang X."/>
            <person name="Zhu J."/>
            <person name="Ruan X."/>
            <person name="Zhao L."/>
            <person name="Wei J."/>
            <person name="Que T."/>
            <person name="Du C."/>
            <person name="Cheng J."/>
            <person name="Dai P."/>
            <person name="Han X."/>
            <person name="Huang E."/>
            <person name="Gao Y."/>
            <person name="Liu J."/>
            <person name="Shao H."/>
            <person name="Ye R."/>
            <person name="Li L."/>
            <person name="Wei W."/>
            <person name="Wang X."/>
            <person name="Wang C."/>
            <person name="Yang T."/>
            <person name="Huo Q."/>
            <person name="Li W."/>
            <person name="Guo W."/>
            <person name="Chen H."/>
            <person name="Zhou L."/>
            <person name="Ni X."/>
            <person name="Tian J."/>
            <person name="Zhou Y."/>
            <person name="Sheng Y."/>
            <person name="Liu T."/>
            <person name="Pan Y."/>
            <person name="Xia L."/>
            <person name="Li J."/>
            <person name="Zhao F."/>
            <person name="Cao W."/>
        </authorList>
    </citation>
    <scope>NUCLEOTIDE SEQUENCE</scope>
    <source>
        <strain evidence="1">Hyas-2018</strain>
    </source>
</reference>
<keyword evidence="2" id="KW-1185">Reference proteome</keyword>